<evidence type="ECO:0000256" key="1">
    <source>
        <dbReference type="SAM" id="SignalP"/>
    </source>
</evidence>
<evidence type="ECO:0000313" key="3">
    <source>
        <dbReference type="Proteomes" id="UP000801492"/>
    </source>
</evidence>
<comment type="caution">
    <text evidence="2">The sequence shown here is derived from an EMBL/GenBank/DDBJ whole genome shotgun (WGS) entry which is preliminary data.</text>
</comment>
<proteinExistence type="predicted"/>
<dbReference type="OrthoDB" id="6766306at2759"/>
<keyword evidence="3" id="KW-1185">Reference proteome</keyword>
<dbReference type="AlphaFoldDB" id="A0A8K0CYZ8"/>
<dbReference type="Proteomes" id="UP000801492">
    <property type="component" value="Unassembled WGS sequence"/>
</dbReference>
<keyword evidence="1" id="KW-0732">Signal</keyword>
<reference evidence="2" key="1">
    <citation type="submission" date="2019-08" db="EMBL/GenBank/DDBJ databases">
        <title>The genome of the North American firefly Photinus pyralis.</title>
        <authorList>
            <consortium name="Photinus pyralis genome working group"/>
            <person name="Fallon T.R."/>
            <person name="Sander Lower S.E."/>
            <person name="Weng J.-K."/>
        </authorList>
    </citation>
    <scope>NUCLEOTIDE SEQUENCE</scope>
    <source>
        <strain evidence="2">TRF0915ILg1</strain>
        <tissue evidence="2">Whole body</tissue>
    </source>
</reference>
<feature type="signal peptide" evidence="1">
    <location>
        <begin position="1"/>
        <end position="24"/>
    </location>
</feature>
<organism evidence="2 3">
    <name type="scientific">Ignelater luminosus</name>
    <name type="common">Cucubano</name>
    <name type="synonym">Pyrophorus luminosus</name>
    <dbReference type="NCBI Taxonomy" id="2038154"/>
    <lineage>
        <taxon>Eukaryota</taxon>
        <taxon>Metazoa</taxon>
        <taxon>Ecdysozoa</taxon>
        <taxon>Arthropoda</taxon>
        <taxon>Hexapoda</taxon>
        <taxon>Insecta</taxon>
        <taxon>Pterygota</taxon>
        <taxon>Neoptera</taxon>
        <taxon>Endopterygota</taxon>
        <taxon>Coleoptera</taxon>
        <taxon>Polyphaga</taxon>
        <taxon>Elateriformia</taxon>
        <taxon>Elateroidea</taxon>
        <taxon>Elateridae</taxon>
        <taxon>Agrypninae</taxon>
        <taxon>Pyrophorini</taxon>
        <taxon>Ignelater</taxon>
    </lineage>
</organism>
<feature type="chain" id="PRO_5035419008" evidence="1">
    <location>
        <begin position="25"/>
        <end position="102"/>
    </location>
</feature>
<evidence type="ECO:0000313" key="2">
    <source>
        <dbReference type="EMBL" id="KAF2893418.1"/>
    </source>
</evidence>
<name>A0A8K0CYZ8_IGNLU</name>
<gene>
    <name evidence="2" type="ORF">ILUMI_12756</name>
</gene>
<protein>
    <submittedName>
        <fullName evidence="2">Uncharacterized protein</fullName>
    </submittedName>
</protein>
<accession>A0A8K0CYZ8</accession>
<sequence length="102" mass="11519">MNSLYYLSLSIFLTVVYLQAKTCAHPQPQEEDYANYATLYPEIAKKIGEEPIEIIDVVKAVLVYDSDDTTQSSQTTEPDYEVVDAQMSGQAETFQRSSKRQA</sequence>
<dbReference type="EMBL" id="VTPC01008011">
    <property type="protein sequence ID" value="KAF2893418.1"/>
    <property type="molecule type" value="Genomic_DNA"/>
</dbReference>